<dbReference type="InterPro" id="IPR003488">
    <property type="entry name" value="DprA"/>
</dbReference>
<dbReference type="Gene3D" id="1.10.10.10">
    <property type="entry name" value="Winged helix-like DNA-binding domain superfamily/Winged helix DNA-binding domain"/>
    <property type="match status" value="1"/>
</dbReference>
<dbReference type="Pfam" id="PF17782">
    <property type="entry name" value="WHD_DprA"/>
    <property type="match status" value="1"/>
</dbReference>
<dbReference type="EMBL" id="JACXJA010000014">
    <property type="protein sequence ID" value="MBD2862741.1"/>
    <property type="molecule type" value="Genomic_DNA"/>
</dbReference>
<comment type="similarity">
    <text evidence="1">Belongs to the DprA/Smf family.</text>
</comment>
<dbReference type="InterPro" id="IPR036388">
    <property type="entry name" value="WH-like_DNA-bd_sf"/>
</dbReference>
<dbReference type="Pfam" id="PF02481">
    <property type="entry name" value="DNA_processg_A"/>
    <property type="match status" value="1"/>
</dbReference>
<feature type="domain" description="Smf/DprA SLOG" evidence="2">
    <location>
        <begin position="80"/>
        <end position="288"/>
    </location>
</feature>
<name>A0A927GZ91_9BACL</name>
<evidence type="ECO:0000313" key="5">
    <source>
        <dbReference type="Proteomes" id="UP000639396"/>
    </source>
</evidence>
<dbReference type="SUPFAM" id="SSF102405">
    <property type="entry name" value="MCP/YpsA-like"/>
    <property type="match status" value="1"/>
</dbReference>
<dbReference type="PANTHER" id="PTHR43022:SF1">
    <property type="entry name" value="PROTEIN SMF"/>
    <property type="match status" value="1"/>
</dbReference>
<evidence type="ECO:0000259" key="3">
    <source>
        <dbReference type="Pfam" id="PF17782"/>
    </source>
</evidence>
<proteinExistence type="inferred from homology"/>
<feature type="domain" description="DprA winged helix" evidence="3">
    <location>
        <begin position="301"/>
        <end position="359"/>
    </location>
</feature>
<evidence type="ECO:0000256" key="1">
    <source>
        <dbReference type="ARBA" id="ARBA00006525"/>
    </source>
</evidence>
<dbReference type="Gene3D" id="3.40.50.450">
    <property type="match status" value="1"/>
</dbReference>
<sequence length="365" mass="39309">MNDRKVLFGLHELEGIGWKSIKLLESAVSGAWSELRHMSTEEMKAAGLRATAAENVYARLRDEASIDKRAGEYASRRISIVTVLDPHYPALLREIAQPPWVLYCKGDLSVLEQAAIAIVGTRSPTAYGRKAAFDLARDLSAAGVCVVSGLARGIDSCAHRGALTGEGGTAAVLGCGLDTVYPPENASLYDDVTKKGVLLTEYPLGTQLHPGLFPQRNRIISGLSLGTIVVEAASRSGSLITADMALEQSRDVFAVPGPISSPKSEGALELIRQGAKMIASADHVLEEYRHLMRRGNEGRKEASEPGPSLSEDERKLLGWMTAVPVTFDELLELSGFEFGHLHSVLLNLILIKRITPLPGSSYIAL</sequence>
<dbReference type="NCBIfam" id="TIGR00732">
    <property type="entry name" value="dprA"/>
    <property type="match status" value="1"/>
</dbReference>
<dbReference type="GO" id="GO:0009294">
    <property type="term" value="P:DNA-mediated transformation"/>
    <property type="evidence" value="ECO:0007669"/>
    <property type="project" value="InterPro"/>
</dbReference>
<dbReference type="InterPro" id="IPR057666">
    <property type="entry name" value="DrpA_SLOG"/>
</dbReference>
<dbReference type="AlphaFoldDB" id="A0A927GZ91"/>
<evidence type="ECO:0000259" key="2">
    <source>
        <dbReference type="Pfam" id="PF02481"/>
    </source>
</evidence>
<keyword evidence="5" id="KW-1185">Reference proteome</keyword>
<organism evidence="4 5">
    <name type="scientific">Paenibacillus oceani</name>
    <dbReference type="NCBI Taxonomy" id="2772510"/>
    <lineage>
        <taxon>Bacteria</taxon>
        <taxon>Bacillati</taxon>
        <taxon>Bacillota</taxon>
        <taxon>Bacilli</taxon>
        <taxon>Bacillales</taxon>
        <taxon>Paenibacillaceae</taxon>
        <taxon>Paenibacillus</taxon>
    </lineage>
</organism>
<protein>
    <submittedName>
        <fullName evidence="4">DNA-protecting protein DprA</fullName>
    </submittedName>
</protein>
<gene>
    <name evidence="4" type="primary">dprA</name>
    <name evidence="4" type="ORF">IDH45_12180</name>
</gene>
<dbReference type="PANTHER" id="PTHR43022">
    <property type="entry name" value="PROTEIN SMF"/>
    <property type="match status" value="1"/>
</dbReference>
<accession>A0A927GZ91</accession>
<dbReference type="InterPro" id="IPR041614">
    <property type="entry name" value="DprA_WH"/>
</dbReference>
<comment type="caution">
    <text evidence="4">The sequence shown here is derived from an EMBL/GenBank/DDBJ whole genome shotgun (WGS) entry which is preliminary data.</text>
</comment>
<evidence type="ECO:0000313" key="4">
    <source>
        <dbReference type="EMBL" id="MBD2862741.1"/>
    </source>
</evidence>
<dbReference type="RefSeq" id="WP_190927891.1">
    <property type="nucleotide sequence ID" value="NZ_JACXJA010000014.1"/>
</dbReference>
<dbReference type="Proteomes" id="UP000639396">
    <property type="component" value="Unassembled WGS sequence"/>
</dbReference>
<reference evidence="4" key="1">
    <citation type="submission" date="2020-09" db="EMBL/GenBank/DDBJ databases">
        <title>A novel bacterium of genus Paenibacillus, isolated from South China Sea.</title>
        <authorList>
            <person name="Huang H."/>
            <person name="Mo K."/>
            <person name="Hu Y."/>
        </authorList>
    </citation>
    <scope>NUCLEOTIDE SEQUENCE</scope>
    <source>
        <strain evidence="4">IB182363</strain>
    </source>
</reference>